<dbReference type="InterPro" id="IPR043502">
    <property type="entry name" value="DNA/RNA_pol_sf"/>
</dbReference>
<feature type="domain" description="Reverse transcriptase" evidence="1">
    <location>
        <begin position="1"/>
        <end position="155"/>
    </location>
</feature>
<dbReference type="EMBL" id="FWEW01001085">
    <property type="protein sequence ID" value="SLM36450.1"/>
    <property type="molecule type" value="Genomic_DNA"/>
</dbReference>
<dbReference type="PANTHER" id="PTHR33481">
    <property type="entry name" value="REVERSE TRANSCRIPTASE"/>
    <property type="match status" value="1"/>
</dbReference>
<protein>
    <submittedName>
        <fullName evidence="2">Reverse transcriptase</fullName>
    </submittedName>
</protein>
<reference evidence="3" key="1">
    <citation type="submission" date="2017-03" db="EMBL/GenBank/DDBJ databases">
        <authorList>
            <person name="Sharma R."/>
            <person name="Thines M."/>
        </authorList>
    </citation>
    <scope>NUCLEOTIDE SEQUENCE [LARGE SCALE GENOMIC DNA]</scope>
</reference>
<accession>A0A1W5D099</accession>
<evidence type="ECO:0000313" key="2">
    <source>
        <dbReference type="EMBL" id="SLM36450.1"/>
    </source>
</evidence>
<dbReference type="GO" id="GO:0003964">
    <property type="term" value="F:RNA-directed DNA polymerase activity"/>
    <property type="evidence" value="ECO:0007669"/>
    <property type="project" value="UniProtKB-KW"/>
</dbReference>
<keyword evidence="2" id="KW-0548">Nucleotidyltransferase</keyword>
<dbReference type="SUPFAM" id="SSF56672">
    <property type="entry name" value="DNA/RNA polymerases"/>
    <property type="match status" value="1"/>
</dbReference>
<evidence type="ECO:0000313" key="3">
    <source>
        <dbReference type="Proteomes" id="UP000192927"/>
    </source>
</evidence>
<dbReference type="Proteomes" id="UP000192927">
    <property type="component" value="Unassembled WGS sequence"/>
</dbReference>
<evidence type="ECO:0000259" key="1">
    <source>
        <dbReference type="PROSITE" id="PS50878"/>
    </source>
</evidence>
<keyword evidence="2" id="KW-0695">RNA-directed DNA polymerase</keyword>
<keyword evidence="3" id="KW-1185">Reference proteome</keyword>
<dbReference type="AlphaFoldDB" id="A0A1W5D099"/>
<dbReference type="PROSITE" id="PS50878">
    <property type="entry name" value="RT_POL"/>
    <property type="match status" value="1"/>
</dbReference>
<dbReference type="InterPro" id="IPR000477">
    <property type="entry name" value="RT_dom"/>
</dbReference>
<organism evidence="2 3">
    <name type="scientific">Lasallia pustulata</name>
    <dbReference type="NCBI Taxonomy" id="136370"/>
    <lineage>
        <taxon>Eukaryota</taxon>
        <taxon>Fungi</taxon>
        <taxon>Dikarya</taxon>
        <taxon>Ascomycota</taxon>
        <taxon>Pezizomycotina</taxon>
        <taxon>Lecanoromycetes</taxon>
        <taxon>OSLEUM clade</taxon>
        <taxon>Umbilicariomycetidae</taxon>
        <taxon>Umbilicariales</taxon>
        <taxon>Umbilicariaceae</taxon>
        <taxon>Lasallia</taxon>
    </lineage>
</organism>
<dbReference type="Pfam" id="PF00078">
    <property type="entry name" value="RVT_1"/>
    <property type="match status" value="1"/>
</dbReference>
<proteinExistence type="predicted"/>
<sequence length="214" mass="24528">MSELQLPRQVQNWTKSFLEKRKAGLAFDGEKQRIQGIEIGIPQGSPISPVLFLIYIRFLFPKIKAKFPEVQKPSYIDNVALYTTGRNAEENAKVLQEVTKTVFTWAEENAVQFDDSKTELIHFARGQKEATAEVTLPNKTVIKPVNEVKWLGIWLDRKLTFKTHNGDSQLKQESSYTQHVSPQSVTMGLRYGGKTKEATRTFYKNCKTQHYTKS</sequence>
<name>A0A1W5D099_9LECA</name>
<keyword evidence="2" id="KW-0808">Transferase</keyword>
<dbReference type="PANTHER" id="PTHR33481:SF1">
    <property type="entry name" value="ENDONUCLEASE_EXONUCLEASE_PHOSPHATASE DOMAIN-CONTAINING PROTEIN-RELATED"/>
    <property type="match status" value="1"/>
</dbReference>